<dbReference type="Gene3D" id="2.30.110.10">
    <property type="entry name" value="Electron Transport, Fmn-binding Protein, Chain A"/>
    <property type="match status" value="1"/>
</dbReference>
<keyword evidence="1" id="KW-0560">Oxidoreductase</keyword>
<feature type="region of interest" description="Disordered" evidence="2">
    <location>
        <begin position="1"/>
        <end position="25"/>
    </location>
</feature>
<dbReference type="SMART" id="SM00903">
    <property type="entry name" value="Flavin_Reduct"/>
    <property type="match status" value="1"/>
</dbReference>
<dbReference type="GO" id="GO:0010181">
    <property type="term" value="F:FMN binding"/>
    <property type="evidence" value="ECO:0007669"/>
    <property type="project" value="InterPro"/>
</dbReference>
<feature type="compositionally biased region" description="Basic residues" evidence="2">
    <location>
        <begin position="1"/>
        <end position="19"/>
    </location>
</feature>
<dbReference type="Proteomes" id="UP001360560">
    <property type="component" value="Unassembled WGS sequence"/>
</dbReference>
<dbReference type="GeneID" id="90073522"/>
<keyword evidence="5" id="KW-1185">Reference proteome</keyword>
<dbReference type="PANTHER" id="PTHR30466">
    <property type="entry name" value="FLAVIN REDUCTASE"/>
    <property type="match status" value="1"/>
</dbReference>
<evidence type="ECO:0000256" key="1">
    <source>
        <dbReference type="ARBA" id="ARBA00023002"/>
    </source>
</evidence>
<dbReference type="AlphaFoldDB" id="A0AAV5QL82"/>
<dbReference type="Pfam" id="PF01613">
    <property type="entry name" value="Flavin_Reduct"/>
    <property type="match status" value="2"/>
</dbReference>
<dbReference type="InterPro" id="IPR002563">
    <property type="entry name" value="Flavin_Rdtase-like_dom"/>
</dbReference>
<evidence type="ECO:0000313" key="4">
    <source>
        <dbReference type="EMBL" id="GMM35543.1"/>
    </source>
</evidence>
<dbReference type="SUPFAM" id="SSF50475">
    <property type="entry name" value="FMN-binding split barrel"/>
    <property type="match status" value="1"/>
</dbReference>
<gene>
    <name evidence="4" type="ORF">DASC09_028680</name>
</gene>
<evidence type="ECO:0000313" key="5">
    <source>
        <dbReference type="Proteomes" id="UP001360560"/>
    </source>
</evidence>
<accession>A0AAV5QL82</accession>
<evidence type="ECO:0000259" key="3">
    <source>
        <dbReference type="SMART" id="SM00903"/>
    </source>
</evidence>
<sequence>MHSLRYRNIHTQHHQKQQIKSHPLEDNLHVASYKESMSRTANQAMILTSAFKAKGPGGLSASAETLDDLHGMTLSSVVSLSVQPRTLIQFNLQVPSSTSAKLHDLRWFAIHLLPPVKGSVELVKTFSKGSKYLSKNHHADNKNSDFGKLSTKPFIDLKPEQFIFSSQVYSTKNILVSSPYYSISDERRNTTSMELSKEKLDIPLLSSAERILICSKDRVFKVDDHELWIGEVRDILIHTDFHQNTKSGGLLFFNRSFHKLGACLSDTE</sequence>
<protein>
    <recommendedName>
        <fullName evidence="3">Flavin reductase like domain-containing protein</fullName>
    </recommendedName>
</protein>
<dbReference type="InterPro" id="IPR050268">
    <property type="entry name" value="NADH-dep_flavin_reductase"/>
</dbReference>
<organism evidence="4 5">
    <name type="scientific">Saccharomycopsis crataegensis</name>
    <dbReference type="NCBI Taxonomy" id="43959"/>
    <lineage>
        <taxon>Eukaryota</taxon>
        <taxon>Fungi</taxon>
        <taxon>Dikarya</taxon>
        <taxon>Ascomycota</taxon>
        <taxon>Saccharomycotina</taxon>
        <taxon>Saccharomycetes</taxon>
        <taxon>Saccharomycopsidaceae</taxon>
        <taxon>Saccharomycopsis</taxon>
    </lineage>
</organism>
<reference evidence="4 5" key="1">
    <citation type="journal article" date="2023" name="Elife">
        <title>Identification of key yeast species and microbe-microbe interactions impacting larval growth of Drosophila in the wild.</title>
        <authorList>
            <person name="Mure A."/>
            <person name="Sugiura Y."/>
            <person name="Maeda R."/>
            <person name="Honda K."/>
            <person name="Sakurai N."/>
            <person name="Takahashi Y."/>
            <person name="Watada M."/>
            <person name="Katoh T."/>
            <person name="Gotoh A."/>
            <person name="Gotoh Y."/>
            <person name="Taniguchi I."/>
            <person name="Nakamura K."/>
            <person name="Hayashi T."/>
            <person name="Katayama T."/>
            <person name="Uemura T."/>
            <person name="Hattori Y."/>
        </authorList>
    </citation>
    <scope>NUCLEOTIDE SEQUENCE [LARGE SCALE GENOMIC DNA]</scope>
    <source>
        <strain evidence="4 5">SC-9</strain>
    </source>
</reference>
<dbReference type="InterPro" id="IPR012349">
    <property type="entry name" value="Split_barrel_FMN-bd"/>
</dbReference>
<dbReference type="RefSeq" id="XP_064852543.1">
    <property type="nucleotide sequence ID" value="XM_064996471.1"/>
</dbReference>
<proteinExistence type="predicted"/>
<comment type="caution">
    <text evidence="4">The sequence shown here is derived from an EMBL/GenBank/DDBJ whole genome shotgun (WGS) entry which is preliminary data.</text>
</comment>
<dbReference type="GO" id="GO:0042602">
    <property type="term" value="F:riboflavin reductase (NADPH) activity"/>
    <property type="evidence" value="ECO:0007669"/>
    <property type="project" value="TreeGrafter"/>
</dbReference>
<dbReference type="EMBL" id="BTFZ01000006">
    <property type="protein sequence ID" value="GMM35543.1"/>
    <property type="molecule type" value="Genomic_DNA"/>
</dbReference>
<feature type="domain" description="Flavin reductase like" evidence="3">
    <location>
        <begin position="37"/>
        <end position="259"/>
    </location>
</feature>
<evidence type="ECO:0000256" key="2">
    <source>
        <dbReference type="SAM" id="MobiDB-lite"/>
    </source>
</evidence>
<dbReference type="PANTHER" id="PTHR30466:SF1">
    <property type="entry name" value="FMN REDUCTASE (NADH) RUTF"/>
    <property type="match status" value="1"/>
</dbReference>
<name>A0AAV5QL82_9ASCO</name>